<evidence type="ECO:0000313" key="2">
    <source>
        <dbReference type="EMBL" id="TKR82207.1"/>
    </source>
</evidence>
<dbReference type="Proteomes" id="UP000298663">
    <property type="component" value="Unassembled WGS sequence"/>
</dbReference>
<sequence>MLQPWLRRWWQRWSVGASPTPPRSPLTRFPAPPAPPRSPVTTSRGIPMPPRPPRAFVPAPDALPTAPEAAPVRLARRVETRRGRAWTVARMLSMPAPPAPPVRLPSRLVTSPRPPVKPPAVSLMLLTAPETGAAARRRRQRH</sequence>
<name>A0A4U5NGL0_STECR</name>
<reference evidence="2 3" key="2">
    <citation type="journal article" date="2019" name="G3 (Bethesda)">
        <title>Hybrid Assembly of the Genome of the Entomopathogenic Nematode Steinernema carpocapsae Identifies the X-Chromosome.</title>
        <authorList>
            <person name="Serra L."/>
            <person name="Macchietto M."/>
            <person name="Macias-Munoz A."/>
            <person name="McGill C.J."/>
            <person name="Rodriguez I.M."/>
            <person name="Rodriguez B."/>
            <person name="Murad R."/>
            <person name="Mortazavi A."/>
        </authorList>
    </citation>
    <scope>NUCLEOTIDE SEQUENCE [LARGE SCALE GENOMIC DNA]</scope>
    <source>
        <strain evidence="2 3">ALL</strain>
    </source>
</reference>
<evidence type="ECO:0000313" key="3">
    <source>
        <dbReference type="Proteomes" id="UP000298663"/>
    </source>
</evidence>
<accession>A0A4U5NGL0</accession>
<organism evidence="2 3">
    <name type="scientific">Steinernema carpocapsae</name>
    <name type="common">Entomopathogenic nematode</name>
    <dbReference type="NCBI Taxonomy" id="34508"/>
    <lineage>
        <taxon>Eukaryota</taxon>
        <taxon>Metazoa</taxon>
        <taxon>Ecdysozoa</taxon>
        <taxon>Nematoda</taxon>
        <taxon>Chromadorea</taxon>
        <taxon>Rhabditida</taxon>
        <taxon>Tylenchina</taxon>
        <taxon>Panagrolaimomorpha</taxon>
        <taxon>Strongyloidoidea</taxon>
        <taxon>Steinernematidae</taxon>
        <taxon>Steinernema</taxon>
    </lineage>
</organism>
<feature type="region of interest" description="Disordered" evidence="1">
    <location>
        <begin position="15"/>
        <end position="68"/>
    </location>
</feature>
<reference evidence="2 3" key="1">
    <citation type="journal article" date="2015" name="Genome Biol.">
        <title>Comparative genomics of Steinernema reveals deeply conserved gene regulatory networks.</title>
        <authorList>
            <person name="Dillman A.R."/>
            <person name="Macchietto M."/>
            <person name="Porter C.F."/>
            <person name="Rogers A."/>
            <person name="Williams B."/>
            <person name="Antoshechkin I."/>
            <person name="Lee M.M."/>
            <person name="Goodwin Z."/>
            <person name="Lu X."/>
            <person name="Lewis E.E."/>
            <person name="Goodrich-Blair H."/>
            <person name="Stock S.P."/>
            <person name="Adams B.J."/>
            <person name="Sternberg P.W."/>
            <person name="Mortazavi A."/>
        </authorList>
    </citation>
    <scope>NUCLEOTIDE SEQUENCE [LARGE SCALE GENOMIC DNA]</scope>
    <source>
        <strain evidence="2 3">ALL</strain>
    </source>
</reference>
<comment type="caution">
    <text evidence="2">The sequence shown here is derived from an EMBL/GenBank/DDBJ whole genome shotgun (WGS) entry which is preliminary data.</text>
</comment>
<dbReference type="EMBL" id="AZBU02000004">
    <property type="protein sequence ID" value="TKR82207.1"/>
    <property type="molecule type" value="Genomic_DNA"/>
</dbReference>
<evidence type="ECO:0000256" key="1">
    <source>
        <dbReference type="SAM" id="MobiDB-lite"/>
    </source>
</evidence>
<feature type="compositionally biased region" description="Pro residues" evidence="1">
    <location>
        <begin position="19"/>
        <end position="38"/>
    </location>
</feature>
<feature type="region of interest" description="Disordered" evidence="1">
    <location>
        <begin position="94"/>
        <end position="142"/>
    </location>
</feature>
<proteinExistence type="predicted"/>
<protein>
    <submittedName>
        <fullName evidence="2">Uncharacterized protein</fullName>
    </submittedName>
</protein>
<keyword evidence="3" id="KW-1185">Reference proteome</keyword>
<dbReference type="AlphaFoldDB" id="A0A4U5NGL0"/>
<gene>
    <name evidence="2" type="ORF">L596_015964</name>
</gene>